<dbReference type="InterPro" id="IPR015422">
    <property type="entry name" value="PyrdxlP-dep_Trfase_small"/>
</dbReference>
<dbReference type="InterPro" id="IPR015424">
    <property type="entry name" value="PyrdxlP-dep_Trfase"/>
</dbReference>
<evidence type="ECO:0000313" key="7">
    <source>
        <dbReference type="EMBL" id="CAD2213759.1"/>
    </source>
</evidence>
<name>A0A7G2C294_9TRYP</name>
<evidence type="ECO:0000256" key="4">
    <source>
        <dbReference type="ARBA" id="ARBA00023239"/>
    </source>
</evidence>
<gene>
    <name evidence="7" type="ORF">ADEAN_000120200</name>
</gene>
<evidence type="ECO:0000256" key="5">
    <source>
        <dbReference type="PIRSR" id="PIRSR017617-1"/>
    </source>
</evidence>
<protein>
    <submittedName>
        <fullName evidence="7">Beta-eliminating lyase, putative</fullName>
    </submittedName>
</protein>
<dbReference type="FunFam" id="3.40.640.10:FF:000030">
    <property type="entry name" value="Low-specificity L-threonine aldolase"/>
    <property type="match status" value="1"/>
</dbReference>
<dbReference type="PANTHER" id="PTHR48097:SF9">
    <property type="entry name" value="L-THREONINE ALDOLASE"/>
    <property type="match status" value="1"/>
</dbReference>
<evidence type="ECO:0000313" key="8">
    <source>
        <dbReference type="Proteomes" id="UP000515908"/>
    </source>
</evidence>
<comment type="similarity">
    <text evidence="2">Belongs to the threonine aldolase family.</text>
</comment>
<dbReference type="Pfam" id="PF01212">
    <property type="entry name" value="Beta_elim_lyase"/>
    <property type="match status" value="1"/>
</dbReference>
<dbReference type="SUPFAM" id="SSF53383">
    <property type="entry name" value="PLP-dependent transferases"/>
    <property type="match status" value="1"/>
</dbReference>
<feature type="modified residue" description="N6-(pyridoxal phosphate)lysine" evidence="5">
    <location>
        <position position="191"/>
    </location>
</feature>
<sequence length="338" mass="36505">MREIIAKADVGDDVFGEDPSCNALEAECARLLGKEAAVFAASGTMGNLLASMVYSQRTPMAEIVIGKDAHVMRLEVGGIANVAHASTYQLANNEDGTFADMAELKEVVHRAPSIVKPTVTAVFLENTYGTTGGKVLPMSYVQQVRQICDTAPHKVSLHCDGARLWNAAIALNLPLHEVAAPYDTVQVCLSKGLGAPVGSVLAGPKDFIDHARLARKTIGGGMRQAGLLAAAGLYAIQHNYEKLRLDHEHAALIADYLEKELAGHADKVNVIRPETNMAFVRVPRELVQPAAAQCKERGVLIFPFDTTTLRMVPNLNHTREDIEKAMKVVAEVLLQLLK</sequence>
<dbReference type="VEuPathDB" id="TriTrypDB:ADEAN_000120200"/>
<dbReference type="InterPro" id="IPR023603">
    <property type="entry name" value="Low_specificity_L-TA-like"/>
</dbReference>
<accession>A0A7G2C294</accession>
<comment type="cofactor">
    <cofactor evidence="1">
        <name>pyridoxal 5'-phosphate</name>
        <dbReference type="ChEBI" id="CHEBI:597326"/>
    </cofactor>
</comment>
<dbReference type="GO" id="GO:0006545">
    <property type="term" value="P:glycine biosynthetic process"/>
    <property type="evidence" value="ECO:0007669"/>
    <property type="project" value="TreeGrafter"/>
</dbReference>
<evidence type="ECO:0000256" key="1">
    <source>
        <dbReference type="ARBA" id="ARBA00001933"/>
    </source>
</evidence>
<dbReference type="InterPro" id="IPR001597">
    <property type="entry name" value="ArAA_b-elim_lyase/Thr_aldolase"/>
</dbReference>
<evidence type="ECO:0000256" key="2">
    <source>
        <dbReference type="ARBA" id="ARBA00006966"/>
    </source>
</evidence>
<dbReference type="InterPro" id="IPR015421">
    <property type="entry name" value="PyrdxlP-dep_Trfase_major"/>
</dbReference>
<dbReference type="GO" id="GO:0005829">
    <property type="term" value="C:cytosol"/>
    <property type="evidence" value="ECO:0007669"/>
    <property type="project" value="TreeGrafter"/>
</dbReference>
<dbReference type="AlphaFoldDB" id="A0A7G2C294"/>
<reference evidence="7 8" key="1">
    <citation type="submission" date="2020-08" db="EMBL/GenBank/DDBJ databases">
        <authorList>
            <person name="Newling K."/>
            <person name="Davey J."/>
            <person name="Forrester S."/>
        </authorList>
    </citation>
    <scope>NUCLEOTIDE SEQUENCE [LARGE SCALE GENOMIC DNA]</scope>
    <source>
        <strain evidence="8">Crithidia deanei Carvalho (ATCC PRA-265)</strain>
    </source>
</reference>
<feature type="domain" description="Aromatic amino acid beta-eliminating lyase/threonine aldolase" evidence="6">
    <location>
        <begin position="1"/>
        <end position="279"/>
    </location>
</feature>
<dbReference type="Gene3D" id="3.90.1150.10">
    <property type="entry name" value="Aspartate Aminotransferase, domain 1"/>
    <property type="match status" value="1"/>
</dbReference>
<dbReference type="NCBIfam" id="NF041359">
    <property type="entry name" value="GntG_guanitoxin"/>
    <property type="match status" value="1"/>
</dbReference>
<keyword evidence="4 7" id="KW-0456">Lyase</keyword>
<proteinExistence type="inferred from homology"/>
<dbReference type="PIRSF" id="PIRSF017617">
    <property type="entry name" value="Thr_aldolase"/>
    <property type="match status" value="1"/>
</dbReference>
<dbReference type="GO" id="GO:0008732">
    <property type="term" value="F:L-allo-threonine aldolase activity"/>
    <property type="evidence" value="ECO:0007669"/>
    <property type="project" value="TreeGrafter"/>
</dbReference>
<dbReference type="PANTHER" id="PTHR48097">
    <property type="entry name" value="L-THREONINE ALDOLASE-RELATED"/>
    <property type="match status" value="1"/>
</dbReference>
<dbReference type="Gene3D" id="3.40.640.10">
    <property type="entry name" value="Type I PLP-dependent aspartate aminotransferase-like (Major domain)"/>
    <property type="match status" value="1"/>
</dbReference>
<dbReference type="Proteomes" id="UP000515908">
    <property type="component" value="Chromosome 02"/>
</dbReference>
<dbReference type="GO" id="GO:0006567">
    <property type="term" value="P:L-threonine catabolic process"/>
    <property type="evidence" value="ECO:0007669"/>
    <property type="project" value="TreeGrafter"/>
</dbReference>
<evidence type="ECO:0000259" key="6">
    <source>
        <dbReference type="Pfam" id="PF01212"/>
    </source>
</evidence>
<dbReference type="EMBL" id="LR877146">
    <property type="protein sequence ID" value="CAD2213759.1"/>
    <property type="molecule type" value="Genomic_DNA"/>
</dbReference>
<dbReference type="OrthoDB" id="10261951at2759"/>
<keyword evidence="8" id="KW-1185">Reference proteome</keyword>
<organism evidence="7 8">
    <name type="scientific">Angomonas deanei</name>
    <dbReference type="NCBI Taxonomy" id="59799"/>
    <lineage>
        <taxon>Eukaryota</taxon>
        <taxon>Discoba</taxon>
        <taxon>Euglenozoa</taxon>
        <taxon>Kinetoplastea</taxon>
        <taxon>Metakinetoplastina</taxon>
        <taxon>Trypanosomatida</taxon>
        <taxon>Trypanosomatidae</taxon>
        <taxon>Strigomonadinae</taxon>
        <taxon>Angomonas</taxon>
    </lineage>
</organism>
<evidence type="ECO:0000256" key="3">
    <source>
        <dbReference type="ARBA" id="ARBA00022898"/>
    </source>
</evidence>
<keyword evidence="3" id="KW-0663">Pyridoxal phosphate</keyword>